<feature type="region of interest" description="Disordered" evidence="2">
    <location>
        <begin position="1"/>
        <end position="77"/>
    </location>
</feature>
<proteinExistence type="predicted"/>
<feature type="coiled-coil region" evidence="1">
    <location>
        <begin position="223"/>
        <end position="250"/>
    </location>
</feature>
<evidence type="ECO:0000256" key="2">
    <source>
        <dbReference type="SAM" id="MobiDB-lite"/>
    </source>
</evidence>
<reference evidence="5" key="1">
    <citation type="submission" date="2012-12" db="EMBL/GenBank/DDBJ databases">
        <authorList>
            <person name="Hellsten U."/>
            <person name="Grimwood J."/>
            <person name="Chapman J.A."/>
            <person name="Shapiro H."/>
            <person name="Aerts A."/>
            <person name="Otillar R.P."/>
            <person name="Terry A.Y."/>
            <person name="Boore J.L."/>
            <person name="Simakov O."/>
            <person name="Marletaz F."/>
            <person name="Cho S.-J."/>
            <person name="Edsinger-Gonzales E."/>
            <person name="Havlak P."/>
            <person name="Kuo D.-H."/>
            <person name="Larsson T."/>
            <person name="Lv J."/>
            <person name="Arendt D."/>
            <person name="Savage R."/>
            <person name="Osoegawa K."/>
            <person name="de Jong P."/>
            <person name="Lindberg D.R."/>
            <person name="Seaver E.C."/>
            <person name="Weisblat D.A."/>
            <person name="Putnam N.H."/>
            <person name="Grigoriev I.V."/>
            <person name="Rokhsar D.S."/>
        </authorList>
    </citation>
    <scope>NUCLEOTIDE SEQUENCE</scope>
    <source>
        <strain evidence="5">I ESC-2004</strain>
    </source>
</reference>
<feature type="region of interest" description="Disordered" evidence="2">
    <location>
        <begin position="175"/>
        <end position="213"/>
    </location>
</feature>
<protein>
    <submittedName>
        <fullName evidence="3 4">Uncharacterized protein</fullName>
    </submittedName>
</protein>
<name>R7UQ70_CAPTE</name>
<accession>R7UQ70</accession>
<evidence type="ECO:0000313" key="4">
    <source>
        <dbReference type="EnsemblMetazoa" id="CapteP213257"/>
    </source>
</evidence>
<evidence type="ECO:0000256" key="1">
    <source>
        <dbReference type="SAM" id="Coils"/>
    </source>
</evidence>
<dbReference type="OMA" id="QSTVCTI"/>
<feature type="compositionally biased region" description="Polar residues" evidence="2">
    <location>
        <begin position="32"/>
        <end position="42"/>
    </location>
</feature>
<reference evidence="3 5" key="2">
    <citation type="journal article" date="2013" name="Nature">
        <title>Insights into bilaterian evolution from three spiralian genomes.</title>
        <authorList>
            <person name="Simakov O."/>
            <person name="Marletaz F."/>
            <person name="Cho S.J."/>
            <person name="Edsinger-Gonzales E."/>
            <person name="Havlak P."/>
            <person name="Hellsten U."/>
            <person name="Kuo D.H."/>
            <person name="Larsson T."/>
            <person name="Lv J."/>
            <person name="Arendt D."/>
            <person name="Savage R."/>
            <person name="Osoegawa K."/>
            <person name="de Jong P."/>
            <person name="Grimwood J."/>
            <person name="Chapman J.A."/>
            <person name="Shapiro H."/>
            <person name="Aerts A."/>
            <person name="Otillar R.P."/>
            <person name="Terry A.Y."/>
            <person name="Boore J.L."/>
            <person name="Grigoriev I.V."/>
            <person name="Lindberg D.R."/>
            <person name="Seaver E.C."/>
            <person name="Weisblat D.A."/>
            <person name="Putnam N.H."/>
            <person name="Rokhsar D.S."/>
        </authorList>
    </citation>
    <scope>NUCLEOTIDE SEQUENCE</scope>
    <source>
        <strain evidence="3 5">I ESC-2004</strain>
    </source>
</reference>
<sequence>MTREASPDVPATADASATEETFSRHPEESPDRQSPTQETSTPAPDHRARNTASSRNERHDTLTSMRSRSSSIQTKKERLIYEIKKDETVFEKTEKPLEDAIEKHQEEDREAYQVLIKQNVTLSRENRKLVDQTQEQSAQMEVLKVELSSHQERNGELETKVKDMEGEIRALVKAAQKRGIPRPQTAVEDENNNRDEEIEESESPEVRQRKQQQKRIRDLQYRLLRMTTDMEHKDHRLERLERKNRELVALVEEYEPLVDSEKVGEVRGRVCADPKVSEEKHVHPRGNVIRQTGGASSSVCIVM</sequence>
<feature type="compositionally biased region" description="Basic and acidic residues" evidence="2">
    <location>
        <begin position="21"/>
        <end position="31"/>
    </location>
</feature>
<dbReference type="AlphaFoldDB" id="R7UQ70"/>
<reference evidence="4" key="3">
    <citation type="submission" date="2015-06" db="UniProtKB">
        <authorList>
            <consortium name="EnsemblMetazoa"/>
        </authorList>
    </citation>
    <scope>IDENTIFICATION</scope>
</reference>
<dbReference type="EMBL" id="AMQN01001074">
    <property type="status" value="NOT_ANNOTATED_CDS"/>
    <property type="molecule type" value="Genomic_DNA"/>
</dbReference>
<dbReference type="HOGENOM" id="CLU_919026_0_0_1"/>
<evidence type="ECO:0000313" key="3">
    <source>
        <dbReference type="EMBL" id="ELU08355.1"/>
    </source>
</evidence>
<organism evidence="3">
    <name type="scientific">Capitella teleta</name>
    <name type="common">Polychaete worm</name>
    <dbReference type="NCBI Taxonomy" id="283909"/>
    <lineage>
        <taxon>Eukaryota</taxon>
        <taxon>Metazoa</taxon>
        <taxon>Spiralia</taxon>
        <taxon>Lophotrochozoa</taxon>
        <taxon>Annelida</taxon>
        <taxon>Polychaeta</taxon>
        <taxon>Sedentaria</taxon>
        <taxon>Scolecida</taxon>
        <taxon>Capitellidae</taxon>
        <taxon>Capitella</taxon>
    </lineage>
</organism>
<feature type="coiled-coil region" evidence="1">
    <location>
        <begin position="140"/>
        <end position="174"/>
    </location>
</feature>
<dbReference type="Proteomes" id="UP000014760">
    <property type="component" value="Unassembled WGS sequence"/>
</dbReference>
<keyword evidence="5" id="KW-1185">Reference proteome</keyword>
<feature type="compositionally biased region" description="Polar residues" evidence="2">
    <location>
        <begin position="62"/>
        <end position="73"/>
    </location>
</feature>
<evidence type="ECO:0000313" key="5">
    <source>
        <dbReference type="Proteomes" id="UP000014760"/>
    </source>
</evidence>
<dbReference type="EMBL" id="KB299137">
    <property type="protein sequence ID" value="ELU08355.1"/>
    <property type="molecule type" value="Genomic_DNA"/>
</dbReference>
<gene>
    <name evidence="3" type="ORF">CAPTEDRAFT_213257</name>
</gene>
<dbReference type="EnsemblMetazoa" id="CapteT213257">
    <property type="protein sequence ID" value="CapteP213257"/>
    <property type="gene ID" value="CapteG213257"/>
</dbReference>
<keyword evidence="1" id="KW-0175">Coiled coil</keyword>